<organism evidence="7 8">
    <name type="scientific">Vitis vinifera</name>
    <name type="common">Grape</name>
    <dbReference type="NCBI Taxonomy" id="29760"/>
    <lineage>
        <taxon>Eukaryota</taxon>
        <taxon>Viridiplantae</taxon>
        <taxon>Streptophyta</taxon>
        <taxon>Embryophyta</taxon>
        <taxon>Tracheophyta</taxon>
        <taxon>Spermatophyta</taxon>
        <taxon>Magnoliopsida</taxon>
        <taxon>eudicotyledons</taxon>
        <taxon>Gunneridae</taxon>
        <taxon>Pentapetalae</taxon>
        <taxon>rosids</taxon>
        <taxon>Vitales</taxon>
        <taxon>Vitaceae</taxon>
        <taxon>Viteae</taxon>
        <taxon>Vitis</taxon>
    </lineage>
</organism>
<dbReference type="Gene3D" id="1.20.5.4130">
    <property type="match status" value="1"/>
</dbReference>
<dbReference type="Gene3D" id="3.80.10.10">
    <property type="entry name" value="Ribonuclease Inhibitor"/>
    <property type="match status" value="1"/>
</dbReference>
<keyword evidence="8" id="KW-1185">Reference proteome</keyword>
<protein>
    <recommendedName>
        <fullName evidence="6">Disease resistance N-terminal domain-containing protein</fullName>
    </recommendedName>
</protein>
<dbReference type="SUPFAM" id="SSF52058">
    <property type="entry name" value="L domain-like"/>
    <property type="match status" value="1"/>
</dbReference>
<dbReference type="PANTHER" id="PTHR36766">
    <property type="entry name" value="PLANT BROAD-SPECTRUM MILDEW RESISTANCE PROTEIN RPW8"/>
    <property type="match status" value="1"/>
</dbReference>
<gene>
    <name evidence="7" type="ORF">VitviT2T_020675</name>
</gene>
<evidence type="ECO:0000256" key="3">
    <source>
        <dbReference type="ARBA" id="ARBA00022821"/>
    </source>
</evidence>
<dbReference type="InterPro" id="IPR041118">
    <property type="entry name" value="Rx_N"/>
</dbReference>
<dbReference type="Pfam" id="PF18052">
    <property type="entry name" value="Rx_N"/>
    <property type="match status" value="1"/>
</dbReference>
<evidence type="ECO:0000256" key="2">
    <source>
        <dbReference type="ARBA" id="ARBA00022741"/>
    </source>
</evidence>
<feature type="domain" description="Disease resistance N-terminal" evidence="6">
    <location>
        <begin position="6"/>
        <end position="92"/>
    </location>
</feature>
<dbReference type="Proteomes" id="UP001227230">
    <property type="component" value="Chromosome 13"/>
</dbReference>
<keyword evidence="3" id="KW-0611">Plant defense</keyword>
<accession>A0ABY9D4Q8</accession>
<evidence type="ECO:0000259" key="6">
    <source>
        <dbReference type="Pfam" id="PF18052"/>
    </source>
</evidence>
<proteinExistence type="predicted"/>
<evidence type="ECO:0000256" key="4">
    <source>
        <dbReference type="ARBA" id="ARBA00022840"/>
    </source>
</evidence>
<feature type="coiled-coil region" evidence="5">
    <location>
        <begin position="120"/>
        <end position="147"/>
    </location>
</feature>
<name>A0ABY9D4Q8_VITVI</name>
<evidence type="ECO:0000256" key="1">
    <source>
        <dbReference type="ARBA" id="ARBA00022737"/>
    </source>
</evidence>
<keyword evidence="5" id="KW-0175">Coiled coil</keyword>
<sequence>MADALLSASLQVLFDKLASPELVNFIRGQKLSQELLTDFKRKLLVVHKALNDAEVKQFSDPLVKEWLVQVKDVVYHAEDLLDEIATEALRCEIEAAEVQTGGIYQVWNKFSTRVKAPFANQSMESRVKGLMTRLENIAKEKVELELKEGDGKFILRAYLTIIQAGLACDSIPSTNVNGMNYGWPLLGWVELQSDSSMFTWQLLMTIAVQLQEAVVAGFVDSTAIGLESLSISISDGDPPFLCDFRISACPNLVHIELSALNLKLCCIDRCSQLRLLALTHSSLGELSLQDCPLVLFQKEGLPSNLHELEIRNCNQLTPQVDWGLQRLASLTRLSIECGCEDVDLFPNKYLLPSSLTSLVISKLPNLKSLNSKGLQQLTFLLKLEISSYPEPHCFAGSVFQHPISLKGLVSRILIGMPALLLAIPDDICSIGTSVMAVVFVDLTAIILFDEEGRLSRKFILRENLTMNRAELAQIVEMSILCDSILFDECQWYQAWMTLTFLGQVTIRLKYLHTAITDDNCSVAASGCGSGICGFNSYYWQISNYELQIGWTVDKEKKEYCFCAVAIYTDNVLAEEISSLMWKTEQNACRQA</sequence>
<keyword evidence="1" id="KW-0677">Repeat</keyword>
<dbReference type="EMBL" id="CP126660">
    <property type="protein sequence ID" value="WKA02493.1"/>
    <property type="molecule type" value="Genomic_DNA"/>
</dbReference>
<evidence type="ECO:0000313" key="7">
    <source>
        <dbReference type="EMBL" id="WKA02493.1"/>
    </source>
</evidence>
<evidence type="ECO:0000313" key="8">
    <source>
        <dbReference type="Proteomes" id="UP001227230"/>
    </source>
</evidence>
<dbReference type="PANTHER" id="PTHR36766:SF40">
    <property type="entry name" value="DISEASE RESISTANCE PROTEIN RGA3"/>
    <property type="match status" value="1"/>
</dbReference>
<dbReference type="InterPro" id="IPR032675">
    <property type="entry name" value="LRR_dom_sf"/>
</dbReference>
<evidence type="ECO:0000256" key="5">
    <source>
        <dbReference type="SAM" id="Coils"/>
    </source>
</evidence>
<reference evidence="7 8" key="1">
    <citation type="journal article" date="2023" name="Hortic Res">
        <title>The complete reference genome for grapevine (Vitis vinifera L.) genetics and breeding.</title>
        <authorList>
            <person name="Shi X."/>
            <person name="Cao S."/>
            <person name="Wang X."/>
            <person name="Huang S."/>
            <person name="Wang Y."/>
            <person name="Liu Z."/>
            <person name="Liu W."/>
            <person name="Leng X."/>
            <person name="Peng Y."/>
            <person name="Wang N."/>
            <person name="Wang Y."/>
            <person name="Ma Z."/>
            <person name="Xu X."/>
            <person name="Zhang F."/>
            <person name="Xue H."/>
            <person name="Zhong H."/>
            <person name="Wang Y."/>
            <person name="Zhang K."/>
            <person name="Velt A."/>
            <person name="Avia K."/>
            <person name="Holtgrawe D."/>
            <person name="Grimplet J."/>
            <person name="Matus J.T."/>
            <person name="Ware D."/>
            <person name="Wu X."/>
            <person name="Wang H."/>
            <person name="Liu C."/>
            <person name="Fang Y."/>
            <person name="Rustenholz C."/>
            <person name="Cheng Z."/>
            <person name="Xiao H."/>
            <person name="Zhou Y."/>
        </authorList>
    </citation>
    <scope>NUCLEOTIDE SEQUENCE [LARGE SCALE GENOMIC DNA]</scope>
    <source>
        <strain evidence="8">cv. Pinot noir / PN40024</strain>
        <tissue evidence="7">Leaf</tissue>
    </source>
</reference>
<keyword evidence="2" id="KW-0547">Nucleotide-binding</keyword>
<keyword evidence="4" id="KW-0067">ATP-binding</keyword>